<reference evidence="1 2" key="1">
    <citation type="journal article" date="2021" name="Microbiol. Spectr.">
        <title>A Single Bacterium Capable of Oxidation and Reduction of Iron at Circumneutral pH.</title>
        <authorList>
            <person name="Kato S."/>
            <person name="Ohkuma M."/>
        </authorList>
    </citation>
    <scope>NUCLEOTIDE SEQUENCE [LARGE SCALE GENOMIC DNA]</scope>
    <source>
        <strain evidence="1 2">MIZ03</strain>
    </source>
</reference>
<dbReference type="EMBL" id="AP024238">
    <property type="protein sequence ID" value="BCO29176.1"/>
    <property type="molecule type" value="Genomic_DNA"/>
</dbReference>
<accession>A0ABN6DET6</accession>
<dbReference type="Proteomes" id="UP000824366">
    <property type="component" value="Chromosome"/>
</dbReference>
<proteinExistence type="predicted"/>
<name>A0ABN6DET6_9BURK</name>
<evidence type="ECO:0000313" key="1">
    <source>
        <dbReference type="EMBL" id="BCO29176.1"/>
    </source>
</evidence>
<sequence length="46" mass="5059">MYLPSGWALQSVSFFNFPRDSFVARVVAEGWAHAQDYGAGAHTLLS</sequence>
<keyword evidence="2" id="KW-1185">Reference proteome</keyword>
<protein>
    <submittedName>
        <fullName evidence="1">Uncharacterized protein</fullName>
    </submittedName>
</protein>
<organism evidence="1 2">
    <name type="scientific">Rhodoferax lithotrophicus</name>
    <dbReference type="NCBI Taxonomy" id="2798804"/>
    <lineage>
        <taxon>Bacteria</taxon>
        <taxon>Pseudomonadati</taxon>
        <taxon>Pseudomonadota</taxon>
        <taxon>Betaproteobacteria</taxon>
        <taxon>Burkholderiales</taxon>
        <taxon>Comamonadaceae</taxon>
        <taxon>Rhodoferax</taxon>
    </lineage>
</organism>
<evidence type="ECO:0000313" key="2">
    <source>
        <dbReference type="Proteomes" id="UP000824366"/>
    </source>
</evidence>
<gene>
    <name evidence="1" type="ORF">MIZ03_4088</name>
</gene>